<dbReference type="AlphaFoldDB" id="A0A2S9WQU1"/>
<evidence type="ECO:0000313" key="3">
    <source>
        <dbReference type="EMBL" id="PRP65831.1"/>
    </source>
</evidence>
<dbReference type="InterPro" id="IPR011006">
    <property type="entry name" value="CheY-like_superfamily"/>
</dbReference>
<evidence type="ECO:0000259" key="2">
    <source>
        <dbReference type="PROSITE" id="PS50110"/>
    </source>
</evidence>
<dbReference type="CDD" id="cd17557">
    <property type="entry name" value="REC_Rcp-like"/>
    <property type="match status" value="1"/>
</dbReference>
<name>A0A2S9WQU1_9FLAO</name>
<keyword evidence="4" id="KW-1185">Reference proteome</keyword>
<feature type="modified residue" description="4-aspartylphosphate" evidence="1">
    <location>
        <position position="65"/>
    </location>
</feature>
<proteinExistence type="predicted"/>
<evidence type="ECO:0000313" key="4">
    <source>
        <dbReference type="Proteomes" id="UP000239532"/>
    </source>
</evidence>
<dbReference type="OrthoDB" id="7631574at2"/>
<feature type="domain" description="Response regulatory" evidence="2">
    <location>
        <begin position="5"/>
        <end position="132"/>
    </location>
</feature>
<dbReference type="GO" id="GO:0000160">
    <property type="term" value="P:phosphorelay signal transduction system"/>
    <property type="evidence" value="ECO:0007669"/>
    <property type="project" value="InterPro"/>
</dbReference>
<dbReference type="InterPro" id="IPR052893">
    <property type="entry name" value="TCS_response_regulator"/>
</dbReference>
<dbReference type="Pfam" id="PF00072">
    <property type="entry name" value="Response_reg"/>
    <property type="match status" value="1"/>
</dbReference>
<comment type="caution">
    <text evidence="3">The sequence shown here is derived from an EMBL/GenBank/DDBJ whole genome shotgun (WGS) entry which is preliminary data.</text>
</comment>
<dbReference type="Proteomes" id="UP000239532">
    <property type="component" value="Unassembled WGS sequence"/>
</dbReference>
<keyword evidence="1" id="KW-0597">Phosphoprotein</keyword>
<dbReference type="SUPFAM" id="SSF52172">
    <property type="entry name" value="CheY-like"/>
    <property type="match status" value="1"/>
</dbReference>
<dbReference type="Gene3D" id="3.40.50.2300">
    <property type="match status" value="1"/>
</dbReference>
<evidence type="ECO:0000256" key="1">
    <source>
        <dbReference type="PROSITE-ProRule" id="PRU00169"/>
    </source>
</evidence>
<dbReference type="PROSITE" id="PS50110">
    <property type="entry name" value="RESPONSE_REGULATORY"/>
    <property type="match status" value="1"/>
</dbReference>
<dbReference type="InterPro" id="IPR001789">
    <property type="entry name" value="Sig_transdc_resp-reg_receiver"/>
</dbReference>
<accession>A0A2S9WQU1</accession>
<dbReference type="SMART" id="SM00448">
    <property type="entry name" value="REC"/>
    <property type="match status" value="1"/>
</dbReference>
<gene>
    <name evidence="3" type="ORF">BST86_01355</name>
</gene>
<reference evidence="3 4" key="1">
    <citation type="submission" date="2016-11" db="EMBL/GenBank/DDBJ databases">
        <title>Trade-off between light-utilization and light-protection in marine flavobacteria.</title>
        <authorList>
            <person name="Kumagai Y."/>
        </authorList>
    </citation>
    <scope>NUCLEOTIDE SEQUENCE [LARGE SCALE GENOMIC DNA]</scope>
    <source>
        <strain evidence="3 4">JCM 17109</strain>
    </source>
</reference>
<sequence length="146" mass="16592">MQNVNILLVEDNEGDILLTTEALEEIKVANNLTVARTGEAAIDLLKEQAASQNKQKPLPDLILLDVNLPRINGHEVLKYIKEHEDLKHIPVIMLTTSSSMDDISKSYRKHVNCYIVKPVESEEFLKAVIQIENFWFNIVKLPSKTD</sequence>
<organism evidence="3 4">
    <name type="scientific">Nonlabens agnitus</name>
    <dbReference type="NCBI Taxonomy" id="870484"/>
    <lineage>
        <taxon>Bacteria</taxon>
        <taxon>Pseudomonadati</taxon>
        <taxon>Bacteroidota</taxon>
        <taxon>Flavobacteriia</taxon>
        <taxon>Flavobacteriales</taxon>
        <taxon>Flavobacteriaceae</taxon>
        <taxon>Nonlabens</taxon>
    </lineage>
</organism>
<dbReference type="RefSeq" id="WP_105981697.1">
    <property type="nucleotide sequence ID" value="NZ_MQUC01000003.1"/>
</dbReference>
<dbReference type="EMBL" id="MQUC01000003">
    <property type="protein sequence ID" value="PRP65831.1"/>
    <property type="molecule type" value="Genomic_DNA"/>
</dbReference>
<protein>
    <submittedName>
        <fullName evidence="3">Two-component system response regulator</fullName>
    </submittedName>
</protein>
<dbReference type="PANTHER" id="PTHR44520:SF2">
    <property type="entry name" value="RESPONSE REGULATOR RCP1"/>
    <property type="match status" value="1"/>
</dbReference>
<dbReference type="PANTHER" id="PTHR44520">
    <property type="entry name" value="RESPONSE REGULATOR RCP1-RELATED"/>
    <property type="match status" value="1"/>
</dbReference>